<feature type="region of interest" description="Disordered" evidence="6">
    <location>
        <begin position="1"/>
        <end position="22"/>
    </location>
</feature>
<name>A0ABS4VPT1_9PSEU</name>
<feature type="transmembrane region" description="Helical" evidence="7">
    <location>
        <begin position="239"/>
        <end position="261"/>
    </location>
</feature>
<gene>
    <name evidence="8" type="ORF">JOF36_001626</name>
</gene>
<dbReference type="InterPro" id="IPR005274">
    <property type="entry name" value="IM_pro_YhjD"/>
</dbReference>
<evidence type="ECO:0000256" key="6">
    <source>
        <dbReference type="SAM" id="MobiDB-lite"/>
    </source>
</evidence>
<dbReference type="NCBIfam" id="TIGR00766">
    <property type="entry name" value="inner membrane protein YhjD"/>
    <property type="match status" value="1"/>
</dbReference>
<keyword evidence="4 7" id="KW-1133">Transmembrane helix</keyword>
<keyword evidence="5 7" id="KW-0472">Membrane</keyword>
<keyword evidence="2" id="KW-1003">Cell membrane</keyword>
<evidence type="ECO:0000256" key="1">
    <source>
        <dbReference type="ARBA" id="ARBA00004651"/>
    </source>
</evidence>
<proteinExistence type="predicted"/>
<comment type="subcellular location">
    <subcellularLocation>
        <location evidence="1">Cell membrane</location>
        <topology evidence="1">Multi-pass membrane protein</topology>
    </subcellularLocation>
</comment>
<feature type="transmembrane region" description="Helical" evidence="7">
    <location>
        <begin position="51"/>
        <end position="78"/>
    </location>
</feature>
<organism evidence="8 9">
    <name type="scientific">Pseudonocardia parietis</name>
    <dbReference type="NCBI Taxonomy" id="570936"/>
    <lineage>
        <taxon>Bacteria</taxon>
        <taxon>Bacillati</taxon>
        <taxon>Actinomycetota</taxon>
        <taxon>Actinomycetes</taxon>
        <taxon>Pseudonocardiales</taxon>
        <taxon>Pseudonocardiaceae</taxon>
        <taxon>Pseudonocardia</taxon>
    </lineage>
</organism>
<accession>A0ABS4VPT1</accession>
<evidence type="ECO:0000256" key="4">
    <source>
        <dbReference type="ARBA" id="ARBA00022989"/>
    </source>
</evidence>
<evidence type="ECO:0000256" key="5">
    <source>
        <dbReference type="ARBA" id="ARBA00023136"/>
    </source>
</evidence>
<sequence>MADNRPTTTAHRFEDDEEGPTFLERQREKHPWLDHLVRAGARYTENHGDHYAAAITYFSILALVPLLMVAFAAAGFVLRGNEELLTSLKDSISSAVPGQELAATITGVIDTAISQAGAIGAVGLVGALYSGIGWMSNLREALTEQWGQRDEAPPMLKRLGFDLLALVGLGLALVASFAIASVSGVLGQSLLDLVGLGGVGWAQTVLVVVSFLVGIGGNWLVFLWVIARLPREPVTFRSAAKAALIGAVGFAVLQRVMVVYLGTISSSAAGAAFGSILGLLIFIFFTSRFLLFVTAWAASAEENDQGPRDVPAPAVIRPQYVVREGPGALASAGLLTAGLLGGALGLRALGRRRHGG</sequence>
<protein>
    <submittedName>
        <fullName evidence="8">Membrane protein</fullName>
    </submittedName>
</protein>
<evidence type="ECO:0000256" key="3">
    <source>
        <dbReference type="ARBA" id="ARBA00022692"/>
    </source>
</evidence>
<dbReference type="PANTHER" id="PTHR30213:SF1">
    <property type="entry name" value="INNER MEMBRANE PROTEIN YHJD"/>
    <property type="match status" value="1"/>
</dbReference>
<feature type="transmembrane region" description="Helical" evidence="7">
    <location>
        <begin position="206"/>
        <end position="227"/>
    </location>
</feature>
<reference evidence="8 9" key="1">
    <citation type="submission" date="2021-03" db="EMBL/GenBank/DDBJ databases">
        <title>Sequencing the genomes of 1000 actinobacteria strains.</title>
        <authorList>
            <person name="Klenk H.-P."/>
        </authorList>
    </citation>
    <scope>NUCLEOTIDE SEQUENCE [LARGE SCALE GENOMIC DNA]</scope>
    <source>
        <strain evidence="8 9">DSM 45256</strain>
    </source>
</reference>
<evidence type="ECO:0000256" key="7">
    <source>
        <dbReference type="SAM" id="Phobius"/>
    </source>
</evidence>
<feature type="compositionally biased region" description="Polar residues" evidence="6">
    <location>
        <begin position="1"/>
        <end position="10"/>
    </location>
</feature>
<feature type="transmembrane region" description="Helical" evidence="7">
    <location>
        <begin position="273"/>
        <end position="298"/>
    </location>
</feature>
<evidence type="ECO:0000313" key="8">
    <source>
        <dbReference type="EMBL" id="MBP2365930.1"/>
    </source>
</evidence>
<dbReference type="EMBL" id="JAGINU010000001">
    <property type="protein sequence ID" value="MBP2365930.1"/>
    <property type="molecule type" value="Genomic_DNA"/>
</dbReference>
<evidence type="ECO:0000256" key="2">
    <source>
        <dbReference type="ARBA" id="ARBA00022475"/>
    </source>
</evidence>
<evidence type="ECO:0000313" key="9">
    <source>
        <dbReference type="Proteomes" id="UP001519295"/>
    </source>
</evidence>
<dbReference type="RefSeq" id="WP_210025811.1">
    <property type="nucleotide sequence ID" value="NZ_JAGINU010000001.1"/>
</dbReference>
<comment type="caution">
    <text evidence="8">The sequence shown here is derived from an EMBL/GenBank/DDBJ whole genome shotgun (WGS) entry which is preliminary data.</text>
</comment>
<dbReference type="Proteomes" id="UP001519295">
    <property type="component" value="Unassembled WGS sequence"/>
</dbReference>
<keyword evidence="3 7" id="KW-0812">Transmembrane</keyword>
<dbReference type="PANTHER" id="PTHR30213">
    <property type="entry name" value="INNER MEMBRANE PROTEIN YHJD"/>
    <property type="match status" value="1"/>
</dbReference>
<dbReference type="InterPro" id="IPR017039">
    <property type="entry name" value="Virul_fac_BrkB"/>
</dbReference>
<dbReference type="Pfam" id="PF03631">
    <property type="entry name" value="Virul_fac_BrkB"/>
    <property type="match status" value="1"/>
</dbReference>
<keyword evidence="9" id="KW-1185">Reference proteome</keyword>
<feature type="transmembrane region" description="Helical" evidence="7">
    <location>
        <begin position="163"/>
        <end position="186"/>
    </location>
</feature>